<evidence type="ECO:0000313" key="1">
    <source>
        <dbReference type="EMBL" id="WVN89738.1"/>
    </source>
</evidence>
<dbReference type="OrthoDB" id="2570685at2759"/>
<reference evidence="1" key="3">
    <citation type="submission" date="2024-01" db="EMBL/GenBank/DDBJ databases">
        <authorList>
            <person name="Coelho M.A."/>
            <person name="David-Palma M."/>
            <person name="Shea T."/>
            <person name="Sun S."/>
            <person name="Cuomo C.A."/>
            <person name="Heitman J."/>
        </authorList>
    </citation>
    <scope>NUCLEOTIDE SEQUENCE</scope>
    <source>
        <strain evidence="1">CBS 7841</strain>
    </source>
</reference>
<sequence length="245" mass="26774">MALSPCSPTLSEMEYEQLETPTITLSSGVTSANVTPPVATPPVPPVMSKPKIRLRVMKKMPKRHGITRYLVPIKEESFIGPLLSSSQETISLLQRECPSLSSVSPSKIALYLRFDGSTQDAVKDVLFKVLPSAWPEAVSEVLPLIHVKIQSEQDVSTQKQVSDRNSNIVNKDNCHICSLQSNNSACSRGTQISSTAATQGTEAKSDSPVNELTWNDLKENQMPLGITGWRDEAAIGPDFRRGLLD</sequence>
<accession>A0A1E3IQB4</accession>
<evidence type="ECO:0000313" key="2">
    <source>
        <dbReference type="Proteomes" id="UP000094043"/>
    </source>
</evidence>
<name>A0A1E3IQB4_9TREE</name>
<reference evidence="1" key="1">
    <citation type="submission" date="2016-06" db="EMBL/GenBank/DDBJ databases">
        <authorList>
            <person name="Cuomo C."/>
            <person name="Litvintseva A."/>
            <person name="Heitman J."/>
            <person name="Chen Y."/>
            <person name="Sun S."/>
            <person name="Springer D."/>
            <person name="Dromer F."/>
            <person name="Young S."/>
            <person name="Zeng Q."/>
            <person name="Chapman S."/>
            <person name="Gujja S."/>
            <person name="Saif S."/>
            <person name="Birren B."/>
        </authorList>
    </citation>
    <scope>NUCLEOTIDE SEQUENCE</scope>
    <source>
        <strain evidence="1">CBS 7841</strain>
    </source>
</reference>
<protein>
    <submittedName>
        <fullName evidence="1">Uncharacterized protein</fullName>
    </submittedName>
</protein>
<dbReference type="GeneID" id="91089177"/>
<proteinExistence type="predicted"/>
<organism evidence="1 2">
    <name type="scientific">Cryptococcus depauperatus CBS 7841</name>
    <dbReference type="NCBI Taxonomy" id="1295531"/>
    <lineage>
        <taxon>Eukaryota</taxon>
        <taxon>Fungi</taxon>
        <taxon>Dikarya</taxon>
        <taxon>Basidiomycota</taxon>
        <taxon>Agaricomycotina</taxon>
        <taxon>Tremellomycetes</taxon>
        <taxon>Tremellales</taxon>
        <taxon>Cryptococcaceae</taxon>
        <taxon>Cryptococcus</taxon>
    </lineage>
</organism>
<dbReference type="EMBL" id="CP143789">
    <property type="protein sequence ID" value="WVN89738.1"/>
    <property type="molecule type" value="Genomic_DNA"/>
</dbReference>
<gene>
    <name evidence="1" type="ORF">L203_104968</name>
</gene>
<dbReference type="RefSeq" id="XP_066070438.1">
    <property type="nucleotide sequence ID" value="XM_066214341.1"/>
</dbReference>
<dbReference type="KEGG" id="cdep:91089177"/>
<dbReference type="AlphaFoldDB" id="A0A1E3IQB4"/>
<dbReference type="VEuPathDB" id="FungiDB:L203_01818"/>
<keyword evidence="2" id="KW-1185">Reference proteome</keyword>
<reference evidence="1" key="2">
    <citation type="journal article" date="2022" name="Elife">
        <title>Obligate sexual reproduction of a homothallic fungus closely related to the Cryptococcus pathogenic species complex.</title>
        <authorList>
            <person name="Passer A.R."/>
            <person name="Clancey S.A."/>
            <person name="Shea T."/>
            <person name="David-Palma M."/>
            <person name="Averette A.F."/>
            <person name="Boekhout T."/>
            <person name="Porcel B.M."/>
            <person name="Nowrousian M."/>
            <person name="Cuomo C.A."/>
            <person name="Sun S."/>
            <person name="Heitman J."/>
            <person name="Coelho M.A."/>
        </authorList>
    </citation>
    <scope>NUCLEOTIDE SEQUENCE</scope>
    <source>
        <strain evidence="1">CBS 7841</strain>
    </source>
</reference>
<dbReference type="Proteomes" id="UP000094043">
    <property type="component" value="Chromosome 6"/>
</dbReference>